<sequence length="364" mass="40090">MSSSVATNARATGNQSNRPPRLHHTTLREIASSTLSAVETGSYELDGVIHDLAESIQFLKQNTEFYSPDSELSQWSTVPGATPSSETKISLIETTTLDGSRRLSTYLASAQTDSKVVGVLNFASAKNPGGGFIRGAQAQEESIARSSTIYPSLITPTAKRFYASHKKDPKAGYYSHAMIYSPRVALIREDRGAWMVPIEVDVLTSPAVNTGVVRRQLRPRKKKDETEEDNNANDEDDAAEGNDSDNHDQTEPAGGPVVTEAELEARIEAAMRERMARILYLFEKKGVKNLVLGSFGTGVFKNKVDMVARLWVELLLGKKEGEELQKARFARSFDRVFFAVIHEPTFKTFVRVFEEGGVGVVNDL</sequence>
<evidence type="ECO:0000313" key="2">
    <source>
        <dbReference type="Proteomes" id="UP000308600"/>
    </source>
</evidence>
<gene>
    <name evidence="1" type="ORF">BDN72DRAFT_893018</name>
</gene>
<dbReference type="EMBL" id="ML208267">
    <property type="protein sequence ID" value="TFK74677.1"/>
    <property type="molecule type" value="Genomic_DNA"/>
</dbReference>
<name>A0ACD3BCE2_9AGAR</name>
<accession>A0ACD3BCE2</accession>
<dbReference type="Proteomes" id="UP000308600">
    <property type="component" value="Unassembled WGS sequence"/>
</dbReference>
<proteinExistence type="predicted"/>
<evidence type="ECO:0000313" key="1">
    <source>
        <dbReference type="EMBL" id="TFK74677.1"/>
    </source>
</evidence>
<reference evidence="1 2" key="1">
    <citation type="journal article" date="2019" name="Nat. Ecol. Evol.">
        <title>Megaphylogeny resolves global patterns of mushroom evolution.</title>
        <authorList>
            <person name="Varga T."/>
            <person name="Krizsan K."/>
            <person name="Foldi C."/>
            <person name="Dima B."/>
            <person name="Sanchez-Garcia M."/>
            <person name="Sanchez-Ramirez S."/>
            <person name="Szollosi G.J."/>
            <person name="Szarkandi J.G."/>
            <person name="Papp V."/>
            <person name="Albert L."/>
            <person name="Andreopoulos W."/>
            <person name="Angelini C."/>
            <person name="Antonin V."/>
            <person name="Barry K.W."/>
            <person name="Bougher N.L."/>
            <person name="Buchanan P."/>
            <person name="Buyck B."/>
            <person name="Bense V."/>
            <person name="Catcheside P."/>
            <person name="Chovatia M."/>
            <person name="Cooper J."/>
            <person name="Damon W."/>
            <person name="Desjardin D."/>
            <person name="Finy P."/>
            <person name="Geml J."/>
            <person name="Haridas S."/>
            <person name="Hughes K."/>
            <person name="Justo A."/>
            <person name="Karasinski D."/>
            <person name="Kautmanova I."/>
            <person name="Kiss B."/>
            <person name="Kocsube S."/>
            <person name="Kotiranta H."/>
            <person name="LaButti K.M."/>
            <person name="Lechner B.E."/>
            <person name="Liimatainen K."/>
            <person name="Lipzen A."/>
            <person name="Lukacs Z."/>
            <person name="Mihaltcheva S."/>
            <person name="Morgado L.N."/>
            <person name="Niskanen T."/>
            <person name="Noordeloos M.E."/>
            <person name="Ohm R.A."/>
            <person name="Ortiz-Santana B."/>
            <person name="Ovrebo C."/>
            <person name="Racz N."/>
            <person name="Riley R."/>
            <person name="Savchenko A."/>
            <person name="Shiryaev A."/>
            <person name="Soop K."/>
            <person name="Spirin V."/>
            <person name="Szebenyi C."/>
            <person name="Tomsovsky M."/>
            <person name="Tulloss R.E."/>
            <person name="Uehling J."/>
            <person name="Grigoriev I.V."/>
            <person name="Vagvolgyi C."/>
            <person name="Papp T."/>
            <person name="Martin F.M."/>
            <person name="Miettinen O."/>
            <person name="Hibbett D.S."/>
            <person name="Nagy L.G."/>
        </authorList>
    </citation>
    <scope>NUCLEOTIDE SEQUENCE [LARGE SCALE GENOMIC DNA]</scope>
    <source>
        <strain evidence="1 2">NL-1719</strain>
    </source>
</reference>
<protein>
    <submittedName>
        <fullName evidence="1">Uncharacterized protein</fullName>
    </submittedName>
</protein>
<organism evidence="1 2">
    <name type="scientific">Pluteus cervinus</name>
    <dbReference type="NCBI Taxonomy" id="181527"/>
    <lineage>
        <taxon>Eukaryota</taxon>
        <taxon>Fungi</taxon>
        <taxon>Dikarya</taxon>
        <taxon>Basidiomycota</taxon>
        <taxon>Agaricomycotina</taxon>
        <taxon>Agaricomycetes</taxon>
        <taxon>Agaricomycetidae</taxon>
        <taxon>Agaricales</taxon>
        <taxon>Pluteineae</taxon>
        <taxon>Pluteaceae</taxon>
        <taxon>Pluteus</taxon>
    </lineage>
</organism>
<keyword evidence="2" id="KW-1185">Reference proteome</keyword>